<evidence type="ECO:0000313" key="3">
    <source>
        <dbReference type="Proteomes" id="UP000594454"/>
    </source>
</evidence>
<dbReference type="InterPro" id="IPR051522">
    <property type="entry name" value="ISC_assembly_LYR"/>
</dbReference>
<dbReference type="Pfam" id="PF05347">
    <property type="entry name" value="Complex1_LYR"/>
    <property type="match status" value="1"/>
</dbReference>
<evidence type="ECO:0000259" key="1">
    <source>
        <dbReference type="Pfam" id="PF05347"/>
    </source>
</evidence>
<dbReference type="AlphaFoldDB" id="A0A7R8UVM5"/>
<dbReference type="InterPro" id="IPR045300">
    <property type="entry name" value="Complex1_LYR_MIEF1-MP"/>
</dbReference>
<gene>
    <name evidence="2" type="ORF">HERILL_LOCUS10624</name>
</gene>
<proteinExistence type="predicted"/>
<organism evidence="2 3">
    <name type="scientific">Hermetia illucens</name>
    <name type="common">Black soldier fly</name>
    <dbReference type="NCBI Taxonomy" id="343691"/>
    <lineage>
        <taxon>Eukaryota</taxon>
        <taxon>Metazoa</taxon>
        <taxon>Ecdysozoa</taxon>
        <taxon>Arthropoda</taxon>
        <taxon>Hexapoda</taxon>
        <taxon>Insecta</taxon>
        <taxon>Pterygota</taxon>
        <taxon>Neoptera</taxon>
        <taxon>Endopterygota</taxon>
        <taxon>Diptera</taxon>
        <taxon>Brachycera</taxon>
        <taxon>Stratiomyomorpha</taxon>
        <taxon>Stratiomyidae</taxon>
        <taxon>Hermetiinae</taxon>
        <taxon>Hermetia</taxon>
    </lineage>
</organism>
<dbReference type="GO" id="GO:0016226">
    <property type="term" value="P:iron-sulfur cluster assembly"/>
    <property type="evidence" value="ECO:0007669"/>
    <property type="project" value="TreeGrafter"/>
</dbReference>
<dbReference type="CDD" id="cd20272">
    <property type="entry name" value="Complex1_LYR_MIEF1-MP"/>
    <property type="match status" value="1"/>
</dbReference>
<feature type="domain" description="Complex 1 LYR protein" evidence="1">
    <location>
        <begin position="7"/>
        <end position="62"/>
    </location>
</feature>
<accession>A0A7R8UVM5</accession>
<sequence length="68" mass="8431">MVNPSRQQVLKLYKHLIRYGHQLKYTDKNYFLSRIRDEFRENKDLKDPKEIEFFFKRGETLLRNGRVI</sequence>
<dbReference type="PANTHER" id="PTHR13166:SF7">
    <property type="entry name" value="LYR MOTIF-CONTAINING PROTEIN 4"/>
    <property type="match status" value="1"/>
</dbReference>
<dbReference type="GO" id="GO:0005739">
    <property type="term" value="C:mitochondrion"/>
    <property type="evidence" value="ECO:0007669"/>
    <property type="project" value="TreeGrafter"/>
</dbReference>
<protein>
    <recommendedName>
        <fullName evidence="1">Complex 1 LYR protein domain-containing protein</fullName>
    </recommendedName>
</protein>
<dbReference type="GO" id="GO:1990221">
    <property type="term" value="C:L-cysteine desulfurase complex"/>
    <property type="evidence" value="ECO:0007669"/>
    <property type="project" value="TreeGrafter"/>
</dbReference>
<name>A0A7R8UVM5_HERIL</name>
<dbReference type="InterPro" id="IPR008011">
    <property type="entry name" value="Complex1_LYR_dom"/>
</dbReference>
<keyword evidence="3" id="KW-1185">Reference proteome</keyword>
<evidence type="ECO:0000313" key="2">
    <source>
        <dbReference type="EMBL" id="CAD7087952.1"/>
    </source>
</evidence>
<dbReference type="PANTHER" id="PTHR13166">
    <property type="entry name" value="PROTEIN C6ORF149"/>
    <property type="match status" value="1"/>
</dbReference>
<dbReference type="OMA" id="DFYFASI"/>
<dbReference type="Proteomes" id="UP000594454">
    <property type="component" value="Chromosome 4"/>
</dbReference>
<dbReference type="OrthoDB" id="277888at2759"/>
<dbReference type="EMBL" id="LR899012">
    <property type="protein sequence ID" value="CAD7087952.1"/>
    <property type="molecule type" value="Genomic_DNA"/>
</dbReference>
<dbReference type="InParanoid" id="A0A7R8UVM5"/>
<reference evidence="2 3" key="1">
    <citation type="submission" date="2020-11" db="EMBL/GenBank/DDBJ databases">
        <authorList>
            <person name="Wallbank WR R."/>
            <person name="Pardo Diaz C."/>
            <person name="Kozak K."/>
            <person name="Martin S."/>
            <person name="Jiggins C."/>
            <person name="Moest M."/>
            <person name="Warren A I."/>
            <person name="Generalovic N T."/>
            <person name="Byers J.R.P. K."/>
            <person name="Montejo-Kovacevich G."/>
            <person name="Yen C E."/>
        </authorList>
    </citation>
    <scope>NUCLEOTIDE SEQUENCE [LARGE SCALE GENOMIC DNA]</scope>
</reference>